<dbReference type="Gene3D" id="3.40.50.150">
    <property type="entry name" value="Vaccinia Virus protein VP39"/>
    <property type="match status" value="1"/>
</dbReference>
<accession>A0A7T5RK37</accession>
<keyword evidence="4" id="KW-0472">Membrane</keyword>
<dbReference type="AlphaFoldDB" id="A0A7T5RK37"/>
<feature type="transmembrane region" description="Helical" evidence="4">
    <location>
        <begin position="6"/>
        <end position="38"/>
    </location>
</feature>
<keyword evidence="2 5" id="KW-0808">Transferase</keyword>
<dbReference type="Proteomes" id="UP000595618">
    <property type="component" value="Chromosome"/>
</dbReference>
<gene>
    <name evidence="5" type="ORF">HYW89_01740</name>
</gene>
<keyword evidence="1 5" id="KW-0489">Methyltransferase</keyword>
<evidence type="ECO:0000313" key="6">
    <source>
        <dbReference type="Proteomes" id="UP000595618"/>
    </source>
</evidence>
<keyword evidence="4" id="KW-1133">Transmembrane helix</keyword>
<evidence type="ECO:0000313" key="5">
    <source>
        <dbReference type="EMBL" id="QQG45622.1"/>
    </source>
</evidence>
<evidence type="ECO:0000256" key="4">
    <source>
        <dbReference type="SAM" id="Phobius"/>
    </source>
</evidence>
<dbReference type="CDD" id="cd02440">
    <property type="entry name" value="AdoMet_MTases"/>
    <property type="match status" value="1"/>
</dbReference>
<dbReference type="PANTHER" id="PTHR13610">
    <property type="entry name" value="METHYLTRANSFERASE DOMAIN-CONTAINING PROTEIN"/>
    <property type="match status" value="1"/>
</dbReference>
<organism evidence="5 6">
    <name type="scientific">Candidatus Sungiibacteriota bacterium</name>
    <dbReference type="NCBI Taxonomy" id="2750080"/>
    <lineage>
        <taxon>Bacteria</taxon>
        <taxon>Candidatus Sungiibacteriota</taxon>
    </lineage>
</organism>
<dbReference type="EMBL" id="CP066690">
    <property type="protein sequence ID" value="QQG45622.1"/>
    <property type="molecule type" value="Genomic_DNA"/>
</dbReference>
<dbReference type="GO" id="GO:0016279">
    <property type="term" value="F:protein-lysine N-methyltransferase activity"/>
    <property type="evidence" value="ECO:0007669"/>
    <property type="project" value="InterPro"/>
</dbReference>
<dbReference type="PANTHER" id="PTHR13610:SF9">
    <property type="entry name" value="FI06469P"/>
    <property type="match status" value="1"/>
</dbReference>
<evidence type="ECO:0000256" key="1">
    <source>
        <dbReference type="ARBA" id="ARBA00022603"/>
    </source>
</evidence>
<name>A0A7T5RK37_9BACT</name>
<proteinExistence type="predicted"/>
<keyword evidence="4" id="KW-0812">Transmembrane</keyword>
<dbReference type="Pfam" id="PF02353">
    <property type="entry name" value="CMAS"/>
    <property type="match status" value="1"/>
</dbReference>
<sequence length="176" mass="19848">MASLFFIFITLVLAGAVLFLIIEFYVVIIGEFFGAPYVKSKKDKIKTMLELAQIKPGEKVIDLGSGDGSLVTEAAGRGAEAIGVEINPFLVWYSRWRIKKANLQDKTKIIRGDFRNFSLDQANVVFLYLWPETVAKLKEKLIRELRPGARVISNGFPLAGWHPQAAENGVFLYRRR</sequence>
<evidence type="ECO:0000256" key="3">
    <source>
        <dbReference type="ARBA" id="ARBA00022691"/>
    </source>
</evidence>
<dbReference type="SUPFAM" id="SSF53335">
    <property type="entry name" value="S-adenosyl-L-methionine-dependent methyltransferases"/>
    <property type="match status" value="1"/>
</dbReference>
<reference evidence="5 6" key="1">
    <citation type="submission" date="2020-07" db="EMBL/GenBank/DDBJ databases">
        <title>Huge and variable diversity of episymbiotic CPR bacteria and DPANN archaea in groundwater ecosystems.</title>
        <authorList>
            <person name="He C.Y."/>
            <person name="Keren R."/>
            <person name="Whittaker M."/>
            <person name="Farag I.F."/>
            <person name="Doudna J."/>
            <person name="Cate J.H.D."/>
            <person name="Banfield J.F."/>
        </authorList>
    </citation>
    <scope>NUCLEOTIDE SEQUENCE [LARGE SCALE GENOMIC DNA]</scope>
    <source>
        <strain evidence="5">NC_groundwater_541_Ag_S-0.1um_46_50</strain>
    </source>
</reference>
<dbReference type="GO" id="GO:0032259">
    <property type="term" value="P:methylation"/>
    <property type="evidence" value="ECO:0007669"/>
    <property type="project" value="UniProtKB-KW"/>
</dbReference>
<dbReference type="InterPro" id="IPR026170">
    <property type="entry name" value="FAM173A/B"/>
</dbReference>
<evidence type="ECO:0000256" key="2">
    <source>
        <dbReference type="ARBA" id="ARBA00022679"/>
    </source>
</evidence>
<keyword evidence="3" id="KW-0949">S-adenosyl-L-methionine</keyword>
<dbReference type="InterPro" id="IPR029063">
    <property type="entry name" value="SAM-dependent_MTases_sf"/>
</dbReference>
<protein>
    <submittedName>
        <fullName evidence="5">Class I SAM-dependent methyltransferase</fullName>
    </submittedName>
</protein>